<evidence type="ECO:0000256" key="1">
    <source>
        <dbReference type="ARBA" id="ARBA00022801"/>
    </source>
</evidence>
<keyword evidence="1" id="KW-0378">Hydrolase</keyword>
<evidence type="ECO:0000313" key="5">
    <source>
        <dbReference type="Proteomes" id="UP001054252"/>
    </source>
</evidence>
<dbReference type="GO" id="GO:0008773">
    <property type="term" value="F:[protein-PII] uridylyltransferase activity"/>
    <property type="evidence" value="ECO:0007669"/>
    <property type="project" value="InterPro"/>
</dbReference>
<dbReference type="PROSITE" id="PS51671">
    <property type="entry name" value="ACT"/>
    <property type="match status" value="1"/>
</dbReference>
<comment type="caution">
    <text evidence="4">The sequence shown here is derived from an EMBL/GenBank/DDBJ whole genome shotgun (WGS) entry which is preliminary data.</text>
</comment>
<gene>
    <name evidence="4" type="ORF">SLEP1_g4208</name>
</gene>
<name>A0AAV5HYF5_9ROSI</name>
<feature type="region of interest" description="Disordered" evidence="2">
    <location>
        <begin position="1"/>
        <end position="21"/>
    </location>
</feature>
<evidence type="ECO:0000256" key="2">
    <source>
        <dbReference type="SAM" id="MobiDB-lite"/>
    </source>
</evidence>
<dbReference type="AlphaFoldDB" id="A0AAV5HYF5"/>
<organism evidence="4 5">
    <name type="scientific">Rubroshorea leprosula</name>
    <dbReference type="NCBI Taxonomy" id="152421"/>
    <lineage>
        <taxon>Eukaryota</taxon>
        <taxon>Viridiplantae</taxon>
        <taxon>Streptophyta</taxon>
        <taxon>Embryophyta</taxon>
        <taxon>Tracheophyta</taxon>
        <taxon>Spermatophyta</taxon>
        <taxon>Magnoliopsida</taxon>
        <taxon>eudicotyledons</taxon>
        <taxon>Gunneridae</taxon>
        <taxon>Pentapetalae</taxon>
        <taxon>rosids</taxon>
        <taxon>malvids</taxon>
        <taxon>Malvales</taxon>
        <taxon>Dipterocarpaceae</taxon>
        <taxon>Rubroshorea</taxon>
    </lineage>
</organism>
<dbReference type="InterPro" id="IPR010043">
    <property type="entry name" value="UTase/UR"/>
</dbReference>
<proteinExistence type="predicted"/>
<accession>A0AAV5HYF5</accession>
<dbReference type="EMBL" id="BPVZ01000004">
    <property type="protein sequence ID" value="GKU90174.1"/>
    <property type="molecule type" value="Genomic_DNA"/>
</dbReference>
<evidence type="ECO:0000259" key="3">
    <source>
        <dbReference type="PROSITE" id="PS51671"/>
    </source>
</evidence>
<dbReference type="PANTHER" id="PTHR47320">
    <property type="entry name" value="BIFUNCTIONAL URIDYLYLTRANSFERASE/URIDYLYL-REMOVING ENZYME"/>
    <property type="match status" value="1"/>
</dbReference>
<keyword evidence="5" id="KW-1185">Reference proteome</keyword>
<sequence length="212" mass="24333">MEDTIRHSCTSKGFAQSEDPRRRQKRLEAYNEVLWRLRDLKKVAEASVPGFEDELRTHFMRLCLRYALGLDVERAEDVLMHKRLLKEAENPATTSPVIEVRLVEMQSCDISFLQIHAASDGSRGQKVKCECPCASREERLRHEVTIATKDKLKLFSRLTNVLDEVGLLYHEVHAFTTTDGYFLGVFCGDCRSYEGVEQLKHVLVAEMSKLKS</sequence>
<dbReference type="GO" id="GO:0016787">
    <property type="term" value="F:hydrolase activity"/>
    <property type="evidence" value="ECO:0007669"/>
    <property type="project" value="UniProtKB-KW"/>
</dbReference>
<dbReference type="PANTHER" id="PTHR47320:SF1">
    <property type="entry name" value="BIFUNCTIONAL URIDYLYLTRANSFERASE_URIDYLYL-REMOVING ENZYME"/>
    <property type="match status" value="1"/>
</dbReference>
<dbReference type="Proteomes" id="UP001054252">
    <property type="component" value="Unassembled WGS sequence"/>
</dbReference>
<protein>
    <recommendedName>
        <fullName evidence="3">ACT domain-containing protein</fullName>
    </recommendedName>
</protein>
<reference evidence="4 5" key="1">
    <citation type="journal article" date="2021" name="Commun. Biol.">
        <title>The genome of Shorea leprosula (Dipterocarpaceae) highlights the ecological relevance of drought in aseasonal tropical rainforests.</title>
        <authorList>
            <person name="Ng K.K.S."/>
            <person name="Kobayashi M.J."/>
            <person name="Fawcett J.A."/>
            <person name="Hatakeyama M."/>
            <person name="Paape T."/>
            <person name="Ng C.H."/>
            <person name="Ang C.C."/>
            <person name="Tnah L.H."/>
            <person name="Lee C.T."/>
            <person name="Nishiyama T."/>
            <person name="Sese J."/>
            <person name="O'Brien M.J."/>
            <person name="Copetti D."/>
            <person name="Mohd Noor M.I."/>
            <person name="Ong R.C."/>
            <person name="Putra M."/>
            <person name="Sireger I.Z."/>
            <person name="Indrioko S."/>
            <person name="Kosugi Y."/>
            <person name="Izuno A."/>
            <person name="Isagi Y."/>
            <person name="Lee S.L."/>
            <person name="Shimizu K.K."/>
        </authorList>
    </citation>
    <scope>NUCLEOTIDE SEQUENCE [LARGE SCALE GENOMIC DNA]</scope>
    <source>
        <strain evidence="4">214</strain>
    </source>
</reference>
<evidence type="ECO:0000313" key="4">
    <source>
        <dbReference type="EMBL" id="GKU90174.1"/>
    </source>
</evidence>
<dbReference type="InterPro" id="IPR002912">
    <property type="entry name" value="ACT_dom"/>
</dbReference>
<feature type="domain" description="ACT" evidence="3">
    <location>
        <begin position="143"/>
        <end position="212"/>
    </location>
</feature>